<dbReference type="AlphaFoldDB" id="A0AAV7VU21"/>
<protein>
    <submittedName>
        <fullName evidence="1">Uncharacterized protein</fullName>
    </submittedName>
</protein>
<proteinExistence type="predicted"/>
<dbReference type="Proteomes" id="UP001066276">
    <property type="component" value="Chromosome 2_1"/>
</dbReference>
<name>A0AAV7VU21_PLEWA</name>
<gene>
    <name evidence="1" type="ORF">NDU88_007513</name>
</gene>
<keyword evidence="2" id="KW-1185">Reference proteome</keyword>
<accession>A0AAV7VU21</accession>
<dbReference type="EMBL" id="JANPWB010000003">
    <property type="protein sequence ID" value="KAJ1203732.1"/>
    <property type="molecule type" value="Genomic_DNA"/>
</dbReference>
<comment type="caution">
    <text evidence="1">The sequence shown here is derived from an EMBL/GenBank/DDBJ whole genome shotgun (WGS) entry which is preliminary data.</text>
</comment>
<evidence type="ECO:0000313" key="2">
    <source>
        <dbReference type="Proteomes" id="UP001066276"/>
    </source>
</evidence>
<sequence length="171" mass="20759">MEDREAKWRLAVEHTFDEGTEMSGIENPSGTGNRTPDHLIRELEKARKMEVKQWWEITSLRKYLECKRVHRGLRIMLLATYKDMNENVVNAWCQNTEECSIKLMRTLNKYEKHKMELWVAKIEMVMKQFERFKDDEDVKDQVIKIEKSLQKDDEEIIEWKAKKFMRDRLDF</sequence>
<reference evidence="1" key="1">
    <citation type="journal article" date="2022" name="bioRxiv">
        <title>Sequencing and chromosome-scale assembly of the giantPleurodeles waltlgenome.</title>
        <authorList>
            <person name="Brown T."/>
            <person name="Elewa A."/>
            <person name="Iarovenko S."/>
            <person name="Subramanian E."/>
            <person name="Araus A.J."/>
            <person name="Petzold A."/>
            <person name="Susuki M."/>
            <person name="Suzuki K.-i.T."/>
            <person name="Hayashi T."/>
            <person name="Toyoda A."/>
            <person name="Oliveira C."/>
            <person name="Osipova E."/>
            <person name="Leigh N.D."/>
            <person name="Simon A."/>
            <person name="Yun M.H."/>
        </authorList>
    </citation>
    <scope>NUCLEOTIDE SEQUENCE</scope>
    <source>
        <strain evidence="1">20211129_DDA</strain>
        <tissue evidence="1">Liver</tissue>
    </source>
</reference>
<evidence type="ECO:0000313" key="1">
    <source>
        <dbReference type="EMBL" id="KAJ1203732.1"/>
    </source>
</evidence>
<organism evidence="1 2">
    <name type="scientific">Pleurodeles waltl</name>
    <name type="common">Iberian ribbed newt</name>
    <dbReference type="NCBI Taxonomy" id="8319"/>
    <lineage>
        <taxon>Eukaryota</taxon>
        <taxon>Metazoa</taxon>
        <taxon>Chordata</taxon>
        <taxon>Craniata</taxon>
        <taxon>Vertebrata</taxon>
        <taxon>Euteleostomi</taxon>
        <taxon>Amphibia</taxon>
        <taxon>Batrachia</taxon>
        <taxon>Caudata</taxon>
        <taxon>Salamandroidea</taxon>
        <taxon>Salamandridae</taxon>
        <taxon>Pleurodelinae</taxon>
        <taxon>Pleurodeles</taxon>
    </lineage>
</organism>